<organism evidence="1 2">
    <name type="scientific">Chryseobacterium candidae</name>
    <dbReference type="NCBI Taxonomy" id="1978493"/>
    <lineage>
        <taxon>Bacteria</taxon>
        <taxon>Pseudomonadati</taxon>
        <taxon>Bacteroidota</taxon>
        <taxon>Flavobacteriia</taxon>
        <taxon>Flavobacteriales</taxon>
        <taxon>Weeksellaceae</taxon>
        <taxon>Chryseobacterium group</taxon>
        <taxon>Chryseobacterium</taxon>
    </lineage>
</organism>
<evidence type="ECO:0008006" key="3">
    <source>
        <dbReference type="Google" id="ProtNLM"/>
    </source>
</evidence>
<comment type="caution">
    <text evidence="1">The sequence shown here is derived from an EMBL/GenBank/DDBJ whole genome shotgun (WGS) entry which is preliminary data.</text>
</comment>
<dbReference type="EMBL" id="SDLV01000012">
    <property type="protein sequence ID" value="THV62041.1"/>
    <property type="molecule type" value="Genomic_DNA"/>
</dbReference>
<dbReference type="Proteomes" id="UP000306038">
    <property type="component" value="Unassembled WGS sequence"/>
</dbReference>
<gene>
    <name evidence="1" type="ORF">EK417_06405</name>
</gene>
<evidence type="ECO:0000313" key="2">
    <source>
        <dbReference type="Proteomes" id="UP000306038"/>
    </source>
</evidence>
<sequence length="120" mass="14020">MINLLMVISFVSCTSKSVMIPINLKGNYRYVDNKQFIKIEIFDSNKITIERKVEANRVKCLGNFEIISDKKIKVNCMDEREGHETNSINDFVPLRFNIKNEIIYLGLNTIEYQNLILTKK</sequence>
<accession>A0ABY2R957</accession>
<proteinExistence type="predicted"/>
<reference evidence="1 2" key="1">
    <citation type="submission" date="2019-01" db="EMBL/GenBank/DDBJ databases">
        <authorList>
            <person name="B I."/>
            <person name="Ch S."/>
            <person name="Ch V.R."/>
        </authorList>
    </citation>
    <scope>NUCLEOTIDE SEQUENCE [LARGE SCALE GENOMIC DNA]</scope>
    <source>
        <strain evidence="1 2">JC507</strain>
    </source>
</reference>
<protein>
    <recommendedName>
        <fullName evidence="3">Lipoprotein</fullName>
    </recommendedName>
</protein>
<name>A0ABY2R957_9FLAO</name>
<keyword evidence="2" id="KW-1185">Reference proteome</keyword>
<evidence type="ECO:0000313" key="1">
    <source>
        <dbReference type="EMBL" id="THV62041.1"/>
    </source>
</evidence>
<dbReference type="RefSeq" id="WP_136521665.1">
    <property type="nucleotide sequence ID" value="NZ_SDLV01000012.1"/>
</dbReference>